<feature type="binding site" evidence="9">
    <location>
        <begin position="174"/>
        <end position="176"/>
    </location>
    <ligand>
        <name>NAD(+)</name>
        <dbReference type="ChEBI" id="CHEBI:57540"/>
    </ligand>
</feature>
<dbReference type="InterPro" id="IPR055351">
    <property type="entry name" value="Urocanase"/>
</dbReference>
<dbReference type="NCBIfam" id="NF003820">
    <property type="entry name" value="PRK05414.1"/>
    <property type="match status" value="1"/>
</dbReference>
<feature type="binding site" evidence="9">
    <location>
        <begin position="240"/>
        <end position="241"/>
    </location>
    <ligand>
        <name>NAD(+)</name>
        <dbReference type="ChEBI" id="CHEBI:57540"/>
    </ligand>
</feature>
<name>A0ABT9PXZ6_9HYPH</name>
<feature type="binding site" evidence="9">
    <location>
        <begin position="261"/>
        <end position="265"/>
    </location>
    <ligand>
        <name>NAD(+)</name>
        <dbReference type="ChEBI" id="CHEBI:57540"/>
    </ligand>
</feature>
<feature type="binding site" evidence="9">
    <location>
        <position position="490"/>
    </location>
    <ligand>
        <name>NAD(+)</name>
        <dbReference type="ChEBI" id="CHEBI:57540"/>
    </ligand>
</feature>
<sequence length="553" mass="59692">MSKPNPRHPDFPIPGGPELRAKGWRQEALLRLLENVLSVGEDPDNLVVYAALGKAARNWASHKAIVETLTTMDEDQTLLIQSGKPVGLMKTHAKAPLVIMANCNIVGQWAKAEYFYELERKGLICWGGLTAGAWQYIGSQGVIQGTYEIFMRIAERRFGGDLAGRFILTAGLGGMGGAQPLAGRMAGAAILCIDIDPERAAKRKAIGYLDEIAPNLDAALAMIDAAVKEKRAISIGLVGNAAALYPEIFRRGIVPDIVTDQTSAHDLVYGYVPKGMDLATVKNLRKDGQGQLMAASRASIVDHVQAMLDFQKAGAEVFDNGNLIRTQAREGGVTNAFDIPIFTEAYLRPLFARAIGPFRWMALSGEASDIAHIDDLLIEMFPDNRIITNWIRLARDNIPFEGLPARIAWLGHGERTALARKVNELVANGELAGPIAFSRDHLDAGAMAHPNIMTERMKDGSDAIADWPLLDAMMLCSSMADLVVVHSGGGGYAGYMTSCGVTVVADGSPEADERLDHALTNDTALGVIRYADAGYDEALDEVEKKGVPHIRLG</sequence>
<dbReference type="Proteomes" id="UP001241472">
    <property type="component" value="Unassembled WGS sequence"/>
</dbReference>
<comment type="caution">
    <text evidence="9">Lacks conserved residue(s) required for the propagation of feature annotation.</text>
</comment>
<dbReference type="PANTHER" id="PTHR12216">
    <property type="entry name" value="UROCANATE HYDRATASE"/>
    <property type="match status" value="1"/>
</dbReference>
<dbReference type="Gene3D" id="3.40.1770.10">
    <property type="entry name" value="Urocanase superfamily"/>
    <property type="match status" value="1"/>
</dbReference>
<feature type="binding site" evidence="9">
    <location>
        <position position="199"/>
    </location>
    <ligand>
        <name>NAD(+)</name>
        <dbReference type="ChEBI" id="CHEBI:57540"/>
    </ligand>
</feature>
<feature type="domain" description="Urocanase N-terminal" evidence="11">
    <location>
        <begin position="17"/>
        <end position="134"/>
    </location>
</feature>
<keyword evidence="6 9" id="KW-0456">Lyase</keyword>
<dbReference type="GO" id="GO:0016153">
    <property type="term" value="F:urocanate hydratase activity"/>
    <property type="evidence" value="ECO:0007669"/>
    <property type="project" value="UniProtKB-EC"/>
</dbReference>
<dbReference type="EC" id="4.2.1.49" evidence="3 9"/>
<reference evidence="13 14" key="1">
    <citation type="submission" date="2023-07" db="EMBL/GenBank/DDBJ databases">
        <title>Sorghum-associated microbial communities from plants grown in Nebraska, USA.</title>
        <authorList>
            <person name="Schachtman D."/>
        </authorList>
    </citation>
    <scope>NUCLEOTIDE SEQUENCE [LARGE SCALE GENOMIC DNA]</scope>
    <source>
        <strain evidence="13 14">DS1307</strain>
    </source>
</reference>
<comment type="cofactor">
    <cofactor evidence="9">
        <name>NAD(+)</name>
        <dbReference type="ChEBI" id="CHEBI:57540"/>
    </cofactor>
    <text evidence="9">Binds 1 NAD(+) per subunit.</text>
</comment>
<protein>
    <recommendedName>
        <fullName evidence="3 9">Urocanate hydratase</fullName>
        <shortName evidence="9">Urocanase</shortName>
        <ecNumber evidence="3 9">4.2.1.49</ecNumber>
    </recommendedName>
    <alternativeName>
        <fullName evidence="7 9">Imidazolonepropionate hydrolase</fullName>
    </alternativeName>
</protein>
<evidence type="ECO:0000256" key="2">
    <source>
        <dbReference type="ARBA" id="ARBA00007578"/>
    </source>
</evidence>
<evidence type="ECO:0000256" key="9">
    <source>
        <dbReference type="HAMAP-Rule" id="MF_00577"/>
    </source>
</evidence>
<evidence type="ECO:0000259" key="11">
    <source>
        <dbReference type="Pfam" id="PF17391"/>
    </source>
</evidence>
<keyword evidence="14" id="KW-1185">Reference proteome</keyword>
<comment type="pathway">
    <text evidence="1 9">Amino-acid degradation; L-histidine degradation into L-glutamate; N-formimidoyl-L-glutamate from L-histidine: step 2/3.</text>
</comment>
<feature type="binding site" evidence="9">
    <location>
        <position position="194"/>
    </location>
    <ligand>
        <name>NAD(+)</name>
        <dbReference type="ChEBI" id="CHEBI:57540"/>
    </ligand>
</feature>
<comment type="subcellular location">
    <subcellularLocation>
        <location evidence="9">Cytoplasm</location>
    </subcellularLocation>
</comment>
<dbReference type="Pfam" id="PF01175">
    <property type="entry name" value="Urocanase"/>
    <property type="match status" value="1"/>
</dbReference>
<feature type="domain" description="Urocanase C-terminal" evidence="12">
    <location>
        <begin position="349"/>
        <end position="543"/>
    </location>
</feature>
<dbReference type="PIRSF" id="PIRSF001423">
    <property type="entry name" value="Urocanate_hydrat"/>
    <property type="match status" value="1"/>
</dbReference>
<keyword evidence="9" id="KW-0963">Cytoplasm</keyword>
<evidence type="ECO:0000256" key="6">
    <source>
        <dbReference type="ARBA" id="ARBA00023239"/>
    </source>
</evidence>
<evidence type="ECO:0000259" key="12">
    <source>
        <dbReference type="Pfam" id="PF17392"/>
    </source>
</evidence>
<keyword evidence="4 9" id="KW-0369">Histidine metabolism</keyword>
<gene>
    <name evidence="9" type="primary">hutU</name>
    <name evidence="13" type="ORF">J2T09_004131</name>
</gene>
<evidence type="ECO:0000256" key="4">
    <source>
        <dbReference type="ARBA" id="ARBA00022808"/>
    </source>
</evidence>
<dbReference type="InterPro" id="IPR035400">
    <property type="entry name" value="Urocanase_N"/>
</dbReference>
<keyword evidence="5 9" id="KW-0520">NAD</keyword>
<evidence type="ECO:0000313" key="14">
    <source>
        <dbReference type="Proteomes" id="UP001241472"/>
    </source>
</evidence>
<dbReference type="InterPro" id="IPR035085">
    <property type="entry name" value="Urocanase_Rossmann-like"/>
</dbReference>
<dbReference type="RefSeq" id="WP_306837840.1">
    <property type="nucleotide sequence ID" value="NZ_JAUSRF010000015.1"/>
</dbReference>
<evidence type="ECO:0000256" key="3">
    <source>
        <dbReference type="ARBA" id="ARBA00011992"/>
    </source>
</evidence>
<dbReference type="InterPro" id="IPR038364">
    <property type="entry name" value="Urocanase_central_sf"/>
</dbReference>
<comment type="function">
    <text evidence="9">Catalyzes the conversion of urocanate to 4-imidazolone-5-propionate.</text>
</comment>
<comment type="similarity">
    <text evidence="2 9">Belongs to the urocanase family.</text>
</comment>
<evidence type="ECO:0000256" key="8">
    <source>
        <dbReference type="ARBA" id="ARBA00047623"/>
    </source>
</evidence>
<dbReference type="EMBL" id="JAUSRF010000015">
    <property type="protein sequence ID" value="MDP9839355.1"/>
    <property type="molecule type" value="Genomic_DNA"/>
</dbReference>
<dbReference type="PANTHER" id="PTHR12216:SF4">
    <property type="entry name" value="UROCANATE HYDRATASE"/>
    <property type="match status" value="1"/>
</dbReference>
<evidence type="ECO:0000313" key="13">
    <source>
        <dbReference type="EMBL" id="MDP9839355.1"/>
    </source>
</evidence>
<dbReference type="Gene3D" id="3.40.50.10730">
    <property type="entry name" value="Urocanase like domains"/>
    <property type="match status" value="1"/>
</dbReference>
<dbReference type="InterPro" id="IPR023637">
    <property type="entry name" value="Urocanase-like"/>
</dbReference>
<accession>A0ABT9PXZ6</accession>
<dbReference type="HAMAP" id="MF_00577">
    <property type="entry name" value="HutU"/>
    <property type="match status" value="1"/>
</dbReference>
<evidence type="ECO:0000259" key="10">
    <source>
        <dbReference type="Pfam" id="PF01175"/>
    </source>
</evidence>
<dbReference type="Pfam" id="PF17392">
    <property type="entry name" value="Urocanase_C"/>
    <property type="match status" value="1"/>
</dbReference>
<dbReference type="NCBIfam" id="TIGR01228">
    <property type="entry name" value="hutU"/>
    <property type="match status" value="1"/>
</dbReference>
<comment type="catalytic activity">
    <reaction evidence="8 9">
        <text>4-imidazolone-5-propanoate = trans-urocanate + H2O</text>
        <dbReference type="Rhea" id="RHEA:13101"/>
        <dbReference type="ChEBI" id="CHEBI:15377"/>
        <dbReference type="ChEBI" id="CHEBI:17771"/>
        <dbReference type="ChEBI" id="CHEBI:77893"/>
        <dbReference type="EC" id="4.2.1.49"/>
    </reaction>
</comment>
<comment type="caution">
    <text evidence="13">The sequence shown here is derived from an EMBL/GenBank/DDBJ whole genome shotgun (WGS) entry which is preliminary data.</text>
</comment>
<dbReference type="SUPFAM" id="SSF111326">
    <property type="entry name" value="Urocanase"/>
    <property type="match status" value="1"/>
</dbReference>
<dbReference type="InterPro" id="IPR036190">
    <property type="entry name" value="Urocanase_sf"/>
</dbReference>
<dbReference type="InterPro" id="IPR035401">
    <property type="entry name" value="Urocanase_C"/>
</dbReference>
<feature type="domain" description="Urocanase Rossmann-like" evidence="10">
    <location>
        <begin position="138"/>
        <end position="346"/>
    </location>
</feature>
<evidence type="ECO:0000256" key="7">
    <source>
        <dbReference type="ARBA" id="ARBA00031640"/>
    </source>
</evidence>
<proteinExistence type="inferred from homology"/>
<evidence type="ECO:0000256" key="5">
    <source>
        <dbReference type="ARBA" id="ARBA00023027"/>
    </source>
</evidence>
<dbReference type="Pfam" id="PF17391">
    <property type="entry name" value="Urocanase_N"/>
    <property type="match status" value="1"/>
</dbReference>
<organism evidence="13 14">
    <name type="scientific">Neorhizobium huautlense</name>
    <dbReference type="NCBI Taxonomy" id="67774"/>
    <lineage>
        <taxon>Bacteria</taxon>
        <taxon>Pseudomonadati</taxon>
        <taxon>Pseudomonadota</taxon>
        <taxon>Alphaproteobacteria</taxon>
        <taxon>Hyphomicrobiales</taxon>
        <taxon>Rhizobiaceae</taxon>
        <taxon>Rhizobium/Agrobacterium group</taxon>
        <taxon>Neorhizobium</taxon>
    </lineage>
</organism>
<feature type="binding site" evidence="9">
    <location>
        <begin position="271"/>
        <end position="272"/>
    </location>
    <ligand>
        <name>NAD(+)</name>
        <dbReference type="ChEBI" id="CHEBI:57540"/>
    </ligand>
</feature>
<evidence type="ECO:0000256" key="1">
    <source>
        <dbReference type="ARBA" id="ARBA00004794"/>
    </source>
</evidence>